<gene>
    <name evidence="1" type="ORF">SORBI_3003G232266</name>
</gene>
<organism evidence="1 2">
    <name type="scientific">Sorghum bicolor</name>
    <name type="common">Sorghum</name>
    <name type="synonym">Sorghum vulgare</name>
    <dbReference type="NCBI Taxonomy" id="4558"/>
    <lineage>
        <taxon>Eukaryota</taxon>
        <taxon>Viridiplantae</taxon>
        <taxon>Streptophyta</taxon>
        <taxon>Embryophyta</taxon>
        <taxon>Tracheophyta</taxon>
        <taxon>Spermatophyta</taxon>
        <taxon>Magnoliopsida</taxon>
        <taxon>Liliopsida</taxon>
        <taxon>Poales</taxon>
        <taxon>Poaceae</taxon>
        <taxon>PACMAD clade</taxon>
        <taxon>Panicoideae</taxon>
        <taxon>Andropogonodae</taxon>
        <taxon>Andropogoneae</taxon>
        <taxon>Sorghinae</taxon>
        <taxon>Sorghum</taxon>
    </lineage>
</organism>
<dbReference type="FunCoup" id="A0A1W0VYK1">
    <property type="interactions" value="1"/>
</dbReference>
<sequence>MECNFSLQVWDRVATWIREPLMAPANWRTTHELRLWYLDLSRGASPLRREGVRSVIMLASWEIWKERNNRVFNRKYTSCVQVFRAIQEEALVWIRAGNKGLAELLQMATSVSSLGVPAAP</sequence>
<proteinExistence type="predicted"/>
<protein>
    <recommendedName>
        <fullName evidence="3">Reverse transcriptase zinc-binding domain-containing protein</fullName>
    </recommendedName>
</protein>
<name>A0A1W0VYK1_SORBI</name>
<dbReference type="AlphaFoldDB" id="A0A1W0VYK1"/>
<accession>A0A1W0VYK1</accession>
<dbReference type="Proteomes" id="UP000000768">
    <property type="component" value="Chromosome 3"/>
</dbReference>
<reference evidence="1 2" key="1">
    <citation type="journal article" date="2009" name="Nature">
        <title>The Sorghum bicolor genome and the diversification of grasses.</title>
        <authorList>
            <person name="Paterson A.H."/>
            <person name="Bowers J.E."/>
            <person name="Bruggmann R."/>
            <person name="Dubchak I."/>
            <person name="Grimwood J."/>
            <person name="Gundlach H."/>
            <person name="Haberer G."/>
            <person name="Hellsten U."/>
            <person name="Mitros T."/>
            <person name="Poliakov A."/>
            <person name="Schmutz J."/>
            <person name="Spannagl M."/>
            <person name="Tang H."/>
            <person name="Wang X."/>
            <person name="Wicker T."/>
            <person name="Bharti A.K."/>
            <person name="Chapman J."/>
            <person name="Feltus F.A."/>
            <person name="Gowik U."/>
            <person name="Grigoriev I.V."/>
            <person name="Lyons E."/>
            <person name="Maher C.A."/>
            <person name="Martis M."/>
            <person name="Narechania A."/>
            <person name="Otillar R.P."/>
            <person name="Penning B.W."/>
            <person name="Salamov A.A."/>
            <person name="Wang Y."/>
            <person name="Zhang L."/>
            <person name="Carpita N.C."/>
            <person name="Freeling M."/>
            <person name="Gingle A.R."/>
            <person name="Hash C.T."/>
            <person name="Keller B."/>
            <person name="Klein P."/>
            <person name="Kresovich S."/>
            <person name="McCann M.C."/>
            <person name="Ming R."/>
            <person name="Peterson D.G."/>
            <person name="Mehboob-ur-Rahman"/>
            <person name="Ware D."/>
            <person name="Westhoff P."/>
            <person name="Mayer K.F."/>
            <person name="Messing J."/>
            <person name="Rokhsar D.S."/>
        </authorList>
    </citation>
    <scope>NUCLEOTIDE SEQUENCE [LARGE SCALE GENOMIC DNA]</scope>
    <source>
        <strain evidence="2">cv. BTx623</strain>
    </source>
</reference>
<keyword evidence="2" id="KW-1185">Reference proteome</keyword>
<reference evidence="2" key="2">
    <citation type="journal article" date="2018" name="Plant J.">
        <title>The Sorghum bicolor reference genome: improved assembly, gene annotations, a transcriptome atlas, and signatures of genome organization.</title>
        <authorList>
            <person name="McCormick R.F."/>
            <person name="Truong S.K."/>
            <person name="Sreedasyam A."/>
            <person name="Jenkins J."/>
            <person name="Shu S."/>
            <person name="Sims D."/>
            <person name="Kennedy M."/>
            <person name="Amirebrahimi M."/>
            <person name="Weers B.D."/>
            <person name="McKinley B."/>
            <person name="Mattison A."/>
            <person name="Morishige D.T."/>
            <person name="Grimwood J."/>
            <person name="Schmutz J."/>
            <person name="Mullet J.E."/>
        </authorList>
    </citation>
    <scope>NUCLEOTIDE SEQUENCE [LARGE SCALE GENOMIC DNA]</scope>
    <source>
        <strain evidence="2">cv. BTx623</strain>
    </source>
</reference>
<dbReference type="Gramene" id="OQU87206">
    <property type="protein sequence ID" value="OQU87206"/>
    <property type="gene ID" value="SORBI_3003G232266"/>
</dbReference>
<dbReference type="InParanoid" id="A0A1W0VYK1"/>
<dbReference type="EMBL" id="CM000762">
    <property type="protein sequence ID" value="OQU87206.1"/>
    <property type="molecule type" value="Genomic_DNA"/>
</dbReference>
<evidence type="ECO:0000313" key="1">
    <source>
        <dbReference type="EMBL" id="OQU87206.1"/>
    </source>
</evidence>
<dbReference type="eggNOG" id="KOG1075">
    <property type="taxonomic scope" value="Eukaryota"/>
</dbReference>
<evidence type="ECO:0000313" key="2">
    <source>
        <dbReference type="Proteomes" id="UP000000768"/>
    </source>
</evidence>
<evidence type="ECO:0008006" key="3">
    <source>
        <dbReference type="Google" id="ProtNLM"/>
    </source>
</evidence>